<gene>
    <name evidence="1" type="ORF">K3G42_016905</name>
</gene>
<evidence type="ECO:0000313" key="2">
    <source>
        <dbReference type="Proteomes" id="UP000827872"/>
    </source>
</evidence>
<name>A0ACB8FP63_9SAUR</name>
<dbReference type="Proteomes" id="UP000827872">
    <property type="component" value="Linkage Group LG06"/>
</dbReference>
<comment type="caution">
    <text evidence="1">The sequence shown here is derived from an EMBL/GenBank/DDBJ whole genome shotgun (WGS) entry which is preliminary data.</text>
</comment>
<evidence type="ECO:0000313" key="1">
    <source>
        <dbReference type="EMBL" id="KAH8007090.1"/>
    </source>
</evidence>
<organism evidence="1 2">
    <name type="scientific">Sphaerodactylus townsendi</name>
    <dbReference type="NCBI Taxonomy" id="933632"/>
    <lineage>
        <taxon>Eukaryota</taxon>
        <taxon>Metazoa</taxon>
        <taxon>Chordata</taxon>
        <taxon>Craniata</taxon>
        <taxon>Vertebrata</taxon>
        <taxon>Euteleostomi</taxon>
        <taxon>Lepidosauria</taxon>
        <taxon>Squamata</taxon>
        <taxon>Bifurcata</taxon>
        <taxon>Gekkota</taxon>
        <taxon>Sphaerodactylidae</taxon>
        <taxon>Sphaerodactylus</taxon>
    </lineage>
</organism>
<protein>
    <submittedName>
        <fullName evidence="1">Uncharacterized protein</fullName>
    </submittedName>
</protein>
<dbReference type="EMBL" id="CM037619">
    <property type="protein sequence ID" value="KAH8007090.1"/>
    <property type="molecule type" value="Genomic_DNA"/>
</dbReference>
<proteinExistence type="predicted"/>
<accession>A0ACB8FP63</accession>
<sequence>MLEDCQQKEKIVREQMEQKVKSLVDEKEAVIAASMKEKEKCNELALKAEIFSAGQYNPATMDKILDTLNRKVAEVYKACGEETEVSSLTTFQMLKEIEIRVSQLCEMLEAIPNEYLDVFEANEKLRVKERRQRLREEKLKDLKTAQERRAKLALKRAIAAPKKRVGRKLVYRSQPPETKHGKEQVVKDTTRIEEDYYFS</sequence>
<reference evidence="1" key="1">
    <citation type="submission" date="2021-08" db="EMBL/GenBank/DDBJ databases">
        <title>The first chromosome-level gecko genome reveals the dynamic sex chromosomes of Neotropical dwarf geckos (Sphaerodactylidae: Sphaerodactylus).</title>
        <authorList>
            <person name="Pinto B.J."/>
            <person name="Keating S.E."/>
            <person name="Gamble T."/>
        </authorList>
    </citation>
    <scope>NUCLEOTIDE SEQUENCE</scope>
    <source>
        <strain evidence="1">TG3544</strain>
    </source>
</reference>
<keyword evidence="2" id="KW-1185">Reference proteome</keyword>